<accession>A0A7V9Z3C6</accession>
<proteinExistence type="predicted"/>
<dbReference type="GO" id="GO:0004803">
    <property type="term" value="F:transposase activity"/>
    <property type="evidence" value="ECO:0007669"/>
    <property type="project" value="InterPro"/>
</dbReference>
<evidence type="ECO:0000313" key="2">
    <source>
        <dbReference type="EMBL" id="MBA2873223.1"/>
    </source>
</evidence>
<keyword evidence="3" id="KW-1185">Reference proteome</keyword>
<dbReference type="InterPro" id="IPR002559">
    <property type="entry name" value="Transposase_11"/>
</dbReference>
<dbReference type="Pfam" id="PF01609">
    <property type="entry name" value="DDE_Tnp_1"/>
    <property type="match status" value="1"/>
</dbReference>
<name>A0A7V9Z3C6_9BACL</name>
<dbReference type="Proteomes" id="UP000580891">
    <property type="component" value="Unassembled WGS sequence"/>
</dbReference>
<feature type="domain" description="Transposase IS4-like" evidence="1">
    <location>
        <begin position="3"/>
        <end position="85"/>
    </location>
</feature>
<reference evidence="2 3" key="1">
    <citation type="submission" date="2020-07" db="EMBL/GenBank/DDBJ databases">
        <title>Genomic Encyclopedia of Type Strains, Phase IV (KMG-IV): sequencing the most valuable type-strain genomes for metagenomic binning, comparative biology and taxonomic classification.</title>
        <authorList>
            <person name="Goeker M."/>
        </authorList>
    </citation>
    <scope>NUCLEOTIDE SEQUENCE [LARGE SCALE GENOMIC DNA]</scope>
    <source>
        <strain evidence="2 3">DSM 25220</strain>
    </source>
</reference>
<dbReference type="RefSeq" id="WP_246326908.1">
    <property type="nucleotide sequence ID" value="NZ_JACDUU010000017.1"/>
</dbReference>
<gene>
    <name evidence="2" type="ORF">HNQ85_003567</name>
</gene>
<evidence type="ECO:0000313" key="3">
    <source>
        <dbReference type="Proteomes" id="UP000580891"/>
    </source>
</evidence>
<dbReference type="EMBL" id="JACDUU010000017">
    <property type="protein sequence ID" value="MBA2873223.1"/>
    <property type="molecule type" value="Genomic_DNA"/>
</dbReference>
<protein>
    <recommendedName>
        <fullName evidence="1">Transposase IS4-like domain-containing protein</fullName>
    </recommendedName>
</protein>
<sequence>MHLCTTREGIILSHAFATANQHDASVVLEFFPSLKKWKIEFALGDASYDSENVRNMAEENGIFFISPINPRNSEERKDSYGRVMPSFLKTELGKWMFRFRNTIEQTFNQ</sequence>
<dbReference type="GO" id="GO:0003677">
    <property type="term" value="F:DNA binding"/>
    <property type="evidence" value="ECO:0007669"/>
    <property type="project" value="InterPro"/>
</dbReference>
<comment type="caution">
    <text evidence="2">The sequence shown here is derived from an EMBL/GenBank/DDBJ whole genome shotgun (WGS) entry which is preliminary data.</text>
</comment>
<dbReference type="AlphaFoldDB" id="A0A7V9Z3C6"/>
<organism evidence="2 3">
    <name type="scientific">[Anoxybacillus] calidus</name>
    <dbReference type="NCBI Taxonomy" id="575178"/>
    <lineage>
        <taxon>Bacteria</taxon>
        <taxon>Bacillati</taxon>
        <taxon>Bacillota</taxon>
        <taxon>Bacilli</taxon>
        <taxon>Bacillales</taxon>
        <taxon>Anoxybacillaceae</taxon>
        <taxon>Paranoxybacillus</taxon>
    </lineage>
</organism>
<dbReference type="GO" id="GO:0006313">
    <property type="term" value="P:DNA transposition"/>
    <property type="evidence" value="ECO:0007669"/>
    <property type="project" value="InterPro"/>
</dbReference>
<evidence type="ECO:0000259" key="1">
    <source>
        <dbReference type="Pfam" id="PF01609"/>
    </source>
</evidence>